<evidence type="ECO:0000313" key="1">
    <source>
        <dbReference type="EMBL" id="JAH05947.1"/>
    </source>
</evidence>
<reference evidence="1" key="2">
    <citation type="journal article" date="2015" name="Fish Shellfish Immunol.">
        <title>Early steps in the European eel (Anguilla anguilla)-Vibrio vulnificus interaction in the gills: Role of the RtxA13 toxin.</title>
        <authorList>
            <person name="Callol A."/>
            <person name="Pajuelo D."/>
            <person name="Ebbesson L."/>
            <person name="Teles M."/>
            <person name="MacKenzie S."/>
            <person name="Amaro C."/>
        </authorList>
    </citation>
    <scope>NUCLEOTIDE SEQUENCE</scope>
</reference>
<name>A0A0E9PNT2_ANGAN</name>
<accession>A0A0E9PNT2</accession>
<protein>
    <submittedName>
        <fullName evidence="1">Uncharacterized protein</fullName>
    </submittedName>
</protein>
<reference evidence="1" key="1">
    <citation type="submission" date="2014-11" db="EMBL/GenBank/DDBJ databases">
        <authorList>
            <person name="Amaro Gonzalez C."/>
        </authorList>
    </citation>
    <scope>NUCLEOTIDE SEQUENCE</scope>
</reference>
<dbReference type="AlphaFoldDB" id="A0A0E9PNT2"/>
<sequence length="18" mass="2017">MFSTKSLFSSVKSNALNR</sequence>
<proteinExistence type="predicted"/>
<dbReference type="EMBL" id="GBXM01102630">
    <property type="protein sequence ID" value="JAH05947.1"/>
    <property type="molecule type" value="Transcribed_RNA"/>
</dbReference>
<dbReference type="EMBL" id="GBXM01108741">
    <property type="protein sequence ID" value="JAG99835.1"/>
    <property type="molecule type" value="Transcribed_RNA"/>
</dbReference>
<organism evidence="1">
    <name type="scientific">Anguilla anguilla</name>
    <name type="common">European freshwater eel</name>
    <name type="synonym">Muraena anguilla</name>
    <dbReference type="NCBI Taxonomy" id="7936"/>
    <lineage>
        <taxon>Eukaryota</taxon>
        <taxon>Metazoa</taxon>
        <taxon>Chordata</taxon>
        <taxon>Craniata</taxon>
        <taxon>Vertebrata</taxon>
        <taxon>Euteleostomi</taxon>
        <taxon>Actinopterygii</taxon>
        <taxon>Neopterygii</taxon>
        <taxon>Teleostei</taxon>
        <taxon>Anguilliformes</taxon>
        <taxon>Anguillidae</taxon>
        <taxon>Anguilla</taxon>
    </lineage>
</organism>
<dbReference type="EMBL" id="GBXM01101897">
    <property type="protein sequence ID" value="JAH06680.1"/>
    <property type="molecule type" value="Transcribed_RNA"/>
</dbReference>